<protein>
    <recommendedName>
        <fullName evidence="3">tryptophan synthase</fullName>
        <ecNumber evidence="3">4.2.1.20</ecNumber>
    </recommendedName>
</protein>
<proteinExistence type="predicted"/>
<dbReference type="SUPFAM" id="SSF53686">
    <property type="entry name" value="Tryptophan synthase beta subunit-like PLP-dependent enzymes"/>
    <property type="match status" value="1"/>
</dbReference>
<comment type="caution">
    <text evidence="11">The sequence shown here is derived from an EMBL/GenBank/DDBJ whole genome shotgun (WGS) entry which is preliminary data.</text>
</comment>
<evidence type="ECO:0000313" key="11">
    <source>
        <dbReference type="EMBL" id="GKT30978.1"/>
    </source>
</evidence>
<dbReference type="PANTHER" id="PTHR48077:SF3">
    <property type="entry name" value="TRYPTOPHAN SYNTHASE"/>
    <property type="match status" value="1"/>
</dbReference>
<dbReference type="Proteomes" id="UP001057375">
    <property type="component" value="Unassembled WGS sequence"/>
</dbReference>
<organism evidence="11 12">
    <name type="scientific">Aduncisulcus paluster</name>
    <dbReference type="NCBI Taxonomy" id="2918883"/>
    <lineage>
        <taxon>Eukaryota</taxon>
        <taxon>Metamonada</taxon>
        <taxon>Carpediemonas-like organisms</taxon>
        <taxon>Aduncisulcus</taxon>
    </lineage>
</organism>
<comment type="pathway">
    <text evidence="2">Amino-acid biosynthesis; L-tryptophan biosynthesis; L-tryptophan from chorismate: step 5/5.</text>
</comment>
<dbReference type="InterPro" id="IPR001926">
    <property type="entry name" value="TrpB-like_PALP"/>
</dbReference>
<dbReference type="InterPro" id="IPR011060">
    <property type="entry name" value="RibuloseP-bd_barrel"/>
</dbReference>
<reference evidence="11" key="1">
    <citation type="submission" date="2022-03" db="EMBL/GenBank/DDBJ databases">
        <title>Draft genome sequence of Aduncisulcus paluster, a free-living microaerophilic Fornicata.</title>
        <authorList>
            <person name="Yuyama I."/>
            <person name="Kume K."/>
            <person name="Tamura T."/>
            <person name="Inagaki Y."/>
            <person name="Hashimoto T."/>
        </authorList>
    </citation>
    <scope>NUCLEOTIDE SEQUENCE</scope>
    <source>
        <strain evidence="11">NY0171</strain>
    </source>
</reference>
<dbReference type="Gene3D" id="3.40.50.1100">
    <property type="match status" value="1"/>
</dbReference>
<keyword evidence="12" id="KW-1185">Reference proteome</keyword>
<evidence type="ECO:0000256" key="7">
    <source>
        <dbReference type="ARBA" id="ARBA00023141"/>
    </source>
</evidence>
<dbReference type="InterPro" id="IPR018204">
    <property type="entry name" value="Trp_synthase_alpha_AS"/>
</dbReference>
<evidence type="ECO:0000256" key="4">
    <source>
        <dbReference type="ARBA" id="ARBA00022605"/>
    </source>
</evidence>
<dbReference type="Pfam" id="PF00291">
    <property type="entry name" value="PALP"/>
    <property type="match status" value="1"/>
</dbReference>
<comment type="catalytic activity">
    <reaction evidence="9">
        <text>(1S,2R)-1-C-(indol-3-yl)glycerol 3-phosphate + L-serine = D-glyceraldehyde 3-phosphate + L-tryptophan + H2O</text>
        <dbReference type="Rhea" id="RHEA:10532"/>
        <dbReference type="ChEBI" id="CHEBI:15377"/>
        <dbReference type="ChEBI" id="CHEBI:33384"/>
        <dbReference type="ChEBI" id="CHEBI:57912"/>
        <dbReference type="ChEBI" id="CHEBI:58866"/>
        <dbReference type="ChEBI" id="CHEBI:59776"/>
        <dbReference type="EC" id="4.2.1.20"/>
    </reaction>
</comment>
<evidence type="ECO:0000259" key="10">
    <source>
        <dbReference type="Pfam" id="PF00291"/>
    </source>
</evidence>
<keyword evidence="4" id="KW-0028">Amino-acid biosynthesis</keyword>
<feature type="domain" description="Tryptophan synthase beta chain-like PALP" evidence="10">
    <location>
        <begin position="15"/>
        <end position="178"/>
    </location>
</feature>
<dbReference type="PANTHER" id="PTHR48077">
    <property type="entry name" value="TRYPTOPHAN SYNTHASE-RELATED"/>
    <property type="match status" value="1"/>
</dbReference>
<evidence type="ECO:0000256" key="8">
    <source>
        <dbReference type="ARBA" id="ARBA00023239"/>
    </source>
</evidence>
<evidence type="ECO:0000256" key="2">
    <source>
        <dbReference type="ARBA" id="ARBA00004733"/>
    </source>
</evidence>
<keyword evidence="7" id="KW-0057">Aromatic amino acid biosynthesis</keyword>
<dbReference type="EMBL" id="BQXS01001721">
    <property type="protein sequence ID" value="GKT30978.1"/>
    <property type="molecule type" value="Genomic_DNA"/>
</dbReference>
<dbReference type="SUPFAM" id="SSF51366">
    <property type="entry name" value="Ribulose-phoshate binding barrel"/>
    <property type="match status" value="1"/>
</dbReference>
<feature type="non-terminal residue" evidence="11">
    <location>
        <position position="216"/>
    </location>
</feature>
<evidence type="ECO:0000256" key="6">
    <source>
        <dbReference type="ARBA" id="ARBA00022898"/>
    </source>
</evidence>
<keyword evidence="6" id="KW-0663">Pyridoxal phosphate</keyword>
<name>A0ABQ5KEK1_9EUKA</name>
<dbReference type="PROSITE" id="PS00167">
    <property type="entry name" value="TRP_SYNTHASE_ALPHA"/>
    <property type="match status" value="1"/>
</dbReference>
<evidence type="ECO:0000256" key="9">
    <source>
        <dbReference type="ARBA" id="ARBA00049047"/>
    </source>
</evidence>
<keyword evidence="5" id="KW-0822">Tryptophan biosynthesis</keyword>
<dbReference type="EC" id="4.2.1.20" evidence="3"/>
<accession>A0ABQ5KEK1</accession>
<evidence type="ECO:0000313" key="12">
    <source>
        <dbReference type="Proteomes" id="UP001057375"/>
    </source>
</evidence>
<dbReference type="InterPro" id="IPR036052">
    <property type="entry name" value="TrpB-like_PALP_sf"/>
</dbReference>
<sequence>MVRTYQKIIGEEARAQILEMTGRLPDMLVASIGGGSNAIGLFYPFIKDESVEMVGIEAGGLSDGKGKHARTIGRGRDGIIHGMRTMLLHDENGHIDPVHSISAGLDYPGVGPEHAHLNALKRASYDSVRDDEALEAFHILSRTEGIIPALESAHALAGALKLAKKRDREDIILVNLSGQFDEETTLDILCAAARAGADYLELGIPHTDPLADGDTL</sequence>
<evidence type="ECO:0000256" key="3">
    <source>
        <dbReference type="ARBA" id="ARBA00012043"/>
    </source>
</evidence>
<comment type="cofactor">
    <cofactor evidence="1">
        <name>pyridoxal 5'-phosphate</name>
        <dbReference type="ChEBI" id="CHEBI:597326"/>
    </cofactor>
</comment>
<evidence type="ECO:0000256" key="5">
    <source>
        <dbReference type="ARBA" id="ARBA00022822"/>
    </source>
</evidence>
<dbReference type="InterPro" id="IPR023026">
    <property type="entry name" value="Trp_synth_beta/beta-like"/>
</dbReference>
<keyword evidence="8" id="KW-0456">Lyase</keyword>
<evidence type="ECO:0000256" key="1">
    <source>
        <dbReference type="ARBA" id="ARBA00001933"/>
    </source>
</evidence>
<gene>
    <name evidence="11" type="ORF">ADUPG1_001781</name>
</gene>